<dbReference type="Gene3D" id="2.60.120.10">
    <property type="entry name" value="Jelly Rolls"/>
    <property type="match status" value="1"/>
</dbReference>
<dbReference type="InterPro" id="IPR014710">
    <property type="entry name" value="RmlC-like_jellyroll"/>
</dbReference>
<protein>
    <submittedName>
        <fullName evidence="1">Uncharacterized protein</fullName>
    </submittedName>
</protein>
<sequence>MGRESCGPAFALVHHALKIRAIEFHAGLKGSKLATRSTLNRLDAAAKDNRYALRPWKAARGLGRASLQTRARRTIASASAEHHTLVSNERFLLQRYAPGVLDFEASSISVDISPLFEEAMHKQSERQIQPFAHEDDVGSEQRRQPLACVGKEAIPASSSAPEFSMHSGSGPWRDRWQRAYLLGRDSAGALMASPASLVASAASAVQTTAPPPLLQLYVCRRDGLPATTTLRSNEDGTADATYGAHASHDARGVGVGTRLLLEDGAVRVWEFHLAPGEECSFHVHTLPYVFTNISDNSLTLALRRDGRPAGEPRLQRAGETVFVPAEQLGGHGVRNVGTGDFVQFVIELKE</sequence>
<gene>
    <name evidence="1" type="ORF">PCAR00345_LOCUS36294</name>
</gene>
<dbReference type="InterPro" id="IPR011051">
    <property type="entry name" value="RmlC_Cupin_sf"/>
</dbReference>
<dbReference type="EMBL" id="HBIZ01057520">
    <property type="protein sequence ID" value="CAE0783590.1"/>
    <property type="molecule type" value="Transcribed_RNA"/>
</dbReference>
<name>A0A7S4FA78_CHRCT</name>
<accession>A0A7S4FA78</accession>
<organism evidence="1">
    <name type="scientific">Chrysotila carterae</name>
    <name type="common">Marine alga</name>
    <name type="synonym">Syracosphaera carterae</name>
    <dbReference type="NCBI Taxonomy" id="13221"/>
    <lineage>
        <taxon>Eukaryota</taxon>
        <taxon>Haptista</taxon>
        <taxon>Haptophyta</taxon>
        <taxon>Prymnesiophyceae</taxon>
        <taxon>Isochrysidales</taxon>
        <taxon>Isochrysidaceae</taxon>
        <taxon>Chrysotila</taxon>
    </lineage>
</organism>
<proteinExistence type="predicted"/>
<dbReference type="AlphaFoldDB" id="A0A7S4FA78"/>
<evidence type="ECO:0000313" key="1">
    <source>
        <dbReference type="EMBL" id="CAE0783590.1"/>
    </source>
</evidence>
<reference evidence="1" key="1">
    <citation type="submission" date="2021-01" db="EMBL/GenBank/DDBJ databases">
        <authorList>
            <person name="Corre E."/>
            <person name="Pelletier E."/>
            <person name="Niang G."/>
            <person name="Scheremetjew M."/>
            <person name="Finn R."/>
            <person name="Kale V."/>
            <person name="Holt S."/>
            <person name="Cochrane G."/>
            <person name="Meng A."/>
            <person name="Brown T."/>
            <person name="Cohen L."/>
        </authorList>
    </citation>
    <scope>NUCLEOTIDE SEQUENCE</scope>
    <source>
        <strain evidence="1">CCMP645</strain>
    </source>
</reference>
<dbReference type="SUPFAM" id="SSF51182">
    <property type="entry name" value="RmlC-like cupins"/>
    <property type="match status" value="1"/>
</dbReference>